<dbReference type="AlphaFoldDB" id="A0A9P6JJE4"/>
<accession>A0A9P6JJE4</accession>
<dbReference type="Pfam" id="PF20151">
    <property type="entry name" value="DUF6533"/>
    <property type="match status" value="1"/>
</dbReference>
<dbReference type="OrthoDB" id="2961245at2759"/>
<feature type="transmembrane region" description="Helical" evidence="1">
    <location>
        <begin position="114"/>
        <end position="135"/>
    </location>
</feature>
<feature type="transmembrane region" description="Helical" evidence="1">
    <location>
        <begin position="200"/>
        <end position="219"/>
    </location>
</feature>
<reference evidence="3" key="1">
    <citation type="submission" date="2020-11" db="EMBL/GenBank/DDBJ databases">
        <authorList>
            <consortium name="DOE Joint Genome Institute"/>
            <person name="Ahrendt S."/>
            <person name="Riley R."/>
            <person name="Andreopoulos W."/>
            <person name="Labutti K."/>
            <person name="Pangilinan J."/>
            <person name="Ruiz-Duenas F.J."/>
            <person name="Barrasa J.M."/>
            <person name="Sanchez-Garcia M."/>
            <person name="Camarero S."/>
            <person name="Miyauchi S."/>
            <person name="Serrano A."/>
            <person name="Linde D."/>
            <person name="Babiker R."/>
            <person name="Drula E."/>
            <person name="Ayuso-Fernandez I."/>
            <person name="Pacheco R."/>
            <person name="Padilla G."/>
            <person name="Ferreira P."/>
            <person name="Barriuso J."/>
            <person name="Kellner H."/>
            <person name="Castanera R."/>
            <person name="Alfaro M."/>
            <person name="Ramirez L."/>
            <person name="Pisabarro A.G."/>
            <person name="Kuo A."/>
            <person name="Tritt A."/>
            <person name="Lipzen A."/>
            <person name="He G."/>
            <person name="Yan M."/>
            <person name="Ng V."/>
            <person name="Cullen D."/>
            <person name="Martin F."/>
            <person name="Rosso M.-N."/>
            <person name="Henrissat B."/>
            <person name="Hibbett D."/>
            <person name="Martinez A.T."/>
            <person name="Grigoriev I.V."/>
        </authorList>
    </citation>
    <scope>NUCLEOTIDE SEQUENCE</scope>
    <source>
        <strain evidence="3">CBS 506.95</strain>
    </source>
</reference>
<feature type="transmembrane region" description="Helical" evidence="1">
    <location>
        <begin position="60"/>
        <end position="80"/>
    </location>
</feature>
<feature type="transmembrane region" description="Helical" evidence="1">
    <location>
        <begin position="256"/>
        <end position="274"/>
    </location>
</feature>
<name>A0A9P6JJE4_9AGAR</name>
<feature type="transmembrane region" description="Helical" evidence="1">
    <location>
        <begin position="147"/>
        <end position="170"/>
    </location>
</feature>
<keyword evidence="4" id="KW-1185">Reference proteome</keyword>
<evidence type="ECO:0000313" key="4">
    <source>
        <dbReference type="Proteomes" id="UP000807306"/>
    </source>
</evidence>
<gene>
    <name evidence="3" type="ORF">CPB83DRAFT_899218</name>
</gene>
<proteinExistence type="predicted"/>
<keyword evidence="1" id="KW-1133">Transmembrane helix</keyword>
<feature type="domain" description="DUF6533" evidence="2">
    <location>
        <begin position="26"/>
        <end position="71"/>
    </location>
</feature>
<dbReference type="InterPro" id="IPR045340">
    <property type="entry name" value="DUF6533"/>
</dbReference>
<keyword evidence="1" id="KW-0472">Membrane</keyword>
<evidence type="ECO:0000259" key="2">
    <source>
        <dbReference type="Pfam" id="PF20151"/>
    </source>
</evidence>
<organism evidence="3 4">
    <name type="scientific">Crepidotus variabilis</name>
    <dbReference type="NCBI Taxonomy" id="179855"/>
    <lineage>
        <taxon>Eukaryota</taxon>
        <taxon>Fungi</taxon>
        <taxon>Dikarya</taxon>
        <taxon>Basidiomycota</taxon>
        <taxon>Agaricomycotina</taxon>
        <taxon>Agaricomycetes</taxon>
        <taxon>Agaricomycetidae</taxon>
        <taxon>Agaricales</taxon>
        <taxon>Agaricineae</taxon>
        <taxon>Crepidotaceae</taxon>
        <taxon>Crepidotus</taxon>
    </lineage>
</organism>
<keyword evidence="1" id="KW-0812">Transmembrane</keyword>
<evidence type="ECO:0000313" key="3">
    <source>
        <dbReference type="EMBL" id="KAF9522905.1"/>
    </source>
</evidence>
<feature type="transmembrane region" description="Helical" evidence="1">
    <location>
        <begin position="280"/>
        <end position="300"/>
    </location>
</feature>
<comment type="caution">
    <text evidence="3">The sequence shown here is derived from an EMBL/GenBank/DDBJ whole genome shotgun (WGS) entry which is preliminary data.</text>
</comment>
<protein>
    <recommendedName>
        <fullName evidence="2">DUF6533 domain-containing protein</fullName>
    </recommendedName>
</protein>
<sequence length="360" mass="39692">MSAAPDLSQILPLVFKGLKMTRDGNYSIAAAIAVIGYDICATFFDEMQLIWGKKWSLPKVLYLLARYYGLIYLIITLIVGSNTKLTSEVFVNTLCVLFPNRFPALTSVSCRGYLYYYSYGGDIFFTSIVNAIFVIRIHALYGKSQKILALFVSLCLIEFGFELGTTYIAAKTSAESATVNPLGIPWPGCIGTALPLKLTLLAWIPCLTVATILFAFTIFKFKDALRKQAIISRSESQEKINNLSPMMVVFIRDGSLYFFLIFAILLLCTVLIVPRDEDSALPLMPWIIAVYSLSGSHLILDLRKAGQNGVNQHSDRVPDDTLPLAFAGGSGPAKYNFPAAKLYRQPDVTSTYGHSSSTSS</sequence>
<dbReference type="EMBL" id="MU157930">
    <property type="protein sequence ID" value="KAF9522905.1"/>
    <property type="molecule type" value="Genomic_DNA"/>
</dbReference>
<evidence type="ECO:0000256" key="1">
    <source>
        <dbReference type="SAM" id="Phobius"/>
    </source>
</evidence>
<feature type="transmembrane region" description="Helical" evidence="1">
    <location>
        <begin position="26"/>
        <end position="44"/>
    </location>
</feature>
<dbReference type="Proteomes" id="UP000807306">
    <property type="component" value="Unassembled WGS sequence"/>
</dbReference>